<dbReference type="Pfam" id="PF00965">
    <property type="entry name" value="TIMP"/>
    <property type="match status" value="1"/>
</dbReference>
<dbReference type="GO" id="GO:0031012">
    <property type="term" value="C:extracellular matrix"/>
    <property type="evidence" value="ECO:0007669"/>
    <property type="project" value="TreeGrafter"/>
</dbReference>
<keyword evidence="4" id="KW-0479">Metal-binding</keyword>
<evidence type="ECO:0000256" key="4">
    <source>
        <dbReference type="PIRSR" id="PIRSR601820-1"/>
    </source>
</evidence>
<dbReference type="PANTHER" id="PTHR11844">
    <property type="entry name" value="METALLOPROTEASE INHIBITOR"/>
    <property type="match status" value="1"/>
</dbReference>
<reference evidence="8" key="2">
    <citation type="submission" date="2020-11" db="EMBL/GenBank/DDBJ databases">
        <authorList>
            <person name="McCartney M.A."/>
            <person name="Auch B."/>
            <person name="Kono T."/>
            <person name="Mallez S."/>
            <person name="Becker A."/>
            <person name="Gohl D.M."/>
            <person name="Silverstein K.A.T."/>
            <person name="Koren S."/>
            <person name="Bechman K.B."/>
            <person name="Herman A."/>
            <person name="Abrahante J.E."/>
            <person name="Garbe J."/>
        </authorList>
    </citation>
    <scope>NUCLEOTIDE SEQUENCE</scope>
    <source>
        <strain evidence="8">Duluth1</strain>
        <tissue evidence="8">Whole animal</tissue>
    </source>
</reference>
<gene>
    <name evidence="8" type="ORF">DPMN_103226</name>
</gene>
<sequence>MRILIVVCVFMGICAVSEGCSCLGPLTNKSFGCRSDFIIKTEVLSDMRALDPKDPFNMYFKIRTPSHIYKFKGSKAGINFERVYTAENSAMCGVTLDKGFTYILSGKIDTTTKRLTLNSCVSWIEKYPISLQSRVLLKLFEEKKVDCSQFSEP</sequence>
<accession>A0A9D4H827</accession>
<evidence type="ECO:0000256" key="1">
    <source>
        <dbReference type="ARBA" id="ARBA00004613"/>
    </source>
</evidence>
<dbReference type="AlphaFoldDB" id="A0A9D4H827"/>
<dbReference type="GO" id="GO:0002020">
    <property type="term" value="F:protease binding"/>
    <property type="evidence" value="ECO:0007669"/>
    <property type="project" value="TreeGrafter"/>
</dbReference>
<keyword evidence="6" id="KW-0732">Signal</keyword>
<dbReference type="Proteomes" id="UP000828390">
    <property type="component" value="Unassembled WGS sequence"/>
</dbReference>
<feature type="domain" description="NTR" evidence="7">
    <location>
        <begin position="20"/>
        <end position="147"/>
    </location>
</feature>
<feature type="signal peptide" evidence="6">
    <location>
        <begin position="1"/>
        <end position="19"/>
    </location>
</feature>
<evidence type="ECO:0000256" key="3">
    <source>
        <dbReference type="ARBA" id="ARBA00023157"/>
    </source>
</evidence>
<name>A0A9D4H827_DREPO</name>
<feature type="disulfide bond" evidence="5">
    <location>
        <begin position="22"/>
        <end position="120"/>
    </location>
</feature>
<comment type="subcellular location">
    <subcellularLocation>
        <location evidence="1">Secreted</location>
    </subcellularLocation>
</comment>
<protein>
    <recommendedName>
        <fullName evidence="7">NTR domain-containing protein</fullName>
    </recommendedName>
</protein>
<dbReference type="GO" id="GO:0046872">
    <property type="term" value="F:metal ion binding"/>
    <property type="evidence" value="ECO:0007669"/>
    <property type="project" value="UniProtKB-KW"/>
</dbReference>
<dbReference type="PROSITE" id="PS50189">
    <property type="entry name" value="NTR"/>
    <property type="match status" value="1"/>
</dbReference>
<dbReference type="InterPro" id="IPR001820">
    <property type="entry name" value="TIMP"/>
</dbReference>
<evidence type="ECO:0000259" key="7">
    <source>
        <dbReference type="PROSITE" id="PS50189"/>
    </source>
</evidence>
<organism evidence="8 9">
    <name type="scientific">Dreissena polymorpha</name>
    <name type="common">Zebra mussel</name>
    <name type="synonym">Mytilus polymorpha</name>
    <dbReference type="NCBI Taxonomy" id="45954"/>
    <lineage>
        <taxon>Eukaryota</taxon>
        <taxon>Metazoa</taxon>
        <taxon>Spiralia</taxon>
        <taxon>Lophotrochozoa</taxon>
        <taxon>Mollusca</taxon>
        <taxon>Bivalvia</taxon>
        <taxon>Autobranchia</taxon>
        <taxon>Heteroconchia</taxon>
        <taxon>Euheterodonta</taxon>
        <taxon>Imparidentia</taxon>
        <taxon>Neoheterodontei</taxon>
        <taxon>Myida</taxon>
        <taxon>Dreissenoidea</taxon>
        <taxon>Dreissenidae</taxon>
        <taxon>Dreissena</taxon>
    </lineage>
</organism>
<evidence type="ECO:0000313" key="8">
    <source>
        <dbReference type="EMBL" id="KAH3829992.1"/>
    </source>
</evidence>
<proteinExistence type="predicted"/>
<evidence type="ECO:0000256" key="6">
    <source>
        <dbReference type="SAM" id="SignalP"/>
    </source>
</evidence>
<keyword evidence="2" id="KW-0964">Secreted</keyword>
<dbReference type="GO" id="GO:0008191">
    <property type="term" value="F:metalloendopeptidase inhibitor activity"/>
    <property type="evidence" value="ECO:0007669"/>
    <property type="project" value="InterPro"/>
</dbReference>
<dbReference type="GO" id="GO:0051045">
    <property type="term" value="P:negative regulation of membrane protein ectodomain proteolysis"/>
    <property type="evidence" value="ECO:0007669"/>
    <property type="project" value="TreeGrafter"/>
</dbReference>
<dbReference type="InterPro" id="IPR001134">
    <property type="entry name" value="Netrin_domain"/>
</dbReference>
<dbReference type="InterPro" id="IPR008993">
    <property type="entry name" value="TIMP-like_OB-fold"/>
</dbReference>
<evidence type="ECO:0000256" key="5">
    <source>
        <dbReference type="PIRSR" id="PIRSR601820-3"/>
    </source>
</evidence>
<dbReference type="PANTHER" id="PTHR11844:SF33">
    <property type="entry name" value="TISSUE INHIBITOR OF METALLOPROTEINASE"/>
    <property type="match status" value="1"/>
</dbReference>
<comment type="caution">
    <text evidence="8">The sequence shown here is derived from an EMBL/GenBank/DDBJ whole genome shotgun (WGS) entry which is preliminary data.</text>
</comment>
<evidence type="ECO:0000313" key="9">
    <source>
        <dbReference type="Proteomes" id="UP000828390"/>
    </source>
</evidence>
<dbReference type="OrthoDB" id="9987243at2759"/>
<evidence type="ECO:0000256" key="2">
    <source>
        <dbReference type="ARBA" id="ARBA00022525"/>
    </source>
</evidence>
<keyword evidence="3 5" id="KW-1015">Disulfide bond</keyword>
<dbReference type="GO" id="GO:0005615">
    <property type="term" value="C:extracellular space"/>
    <property type="evidence" value="ECO:0007669"/>
    <property type="project" value="TreeGrafter"/>
</dbReference>
<dbReference type="SUPFAM" id="SSF50242">
    <property type="entry name" value="TIMP-like"/>
    <property type="match status" value="1"/>
</dbReference>
<keyword evidence="9" id="KW-1185">Reference proteome</keyword>
<feature type="binding site" evidence="4">
    <location>
        <position position="20"/>
    </location>
    <ligand>
        <name>Zn(2+)</name>
        <dbReference type="ChEBI" id="CHEBI:29105"/>
        <note>ligand shared with metalloproteinase partner</note>
    </ligand>
</feature>
<dbReference type="Gene3D" id="2.40.50.120">
    <property type="match status" value="1"/>
</dbReference>
<reference evidence="8" key="1">
    <citation type="journal article" date="2019" name="bioRxiv">
        <title>The Genome of the Zebra Mussel, Dreissena polymorpha: A Resource for Invasive Species Research.</title>
        <authorList>
            <person name="McCartney M.A."/>
            <person name="Auch B."/>
            <person name="Kono T."/>
            <person name="Mallez S."/>
            <person name="Zhang Y."/>
            <person name="Obille A."/>
            <person name="Becker A."/>
            <person name="Abrahante J.E."/>
            <person name="Garbe J."/>
            <person name="Badalamenti J.P."/>
            <person name="Herman A."/>
            <person name="Mangelson H."/>
            <person name="Liachko I."/>
            <person name="Sullivan S."/>
            <person name="Sone E.D."/>
            <person name="Koren S."/>
            <person name="Silverstein K.A.T."/>
            <person name="Beckman K.B."/>
            <person name="Gohl D.M."/>
        </authorList>
    </citation>
    <scope>NUCLEOTIDE SEQUENCE</scope>
    <source>
        <strain evidence="8">Duluth1</strain>
        <tissue evidence="8">Whole animal</tissue>
    </source>
</reference>
<keyword evidence="4" id="KW-0862">Zinc</keyword>
<dbReference type="EMBL" id="JAIWYP010000004">
    <property type="protein sequence ID" value="KAH3829992.1"/>
    <property type="molecule type" value="Genomic_DNA"/>
</dbReference>
<feature type="chain" id="PRO_5039653530" description="NTR domain-containing protein" evidence="6">
    <location>
        <begin position="20"/>
        <end position="153"/>
    </location>
</feature>
<feature type="disulfide bond" evidence="5">
    <location>
        <begin position="20"/>
        <end position="92"/>
    </location>
</feature>